<name>A0AA39ZMV8_9PEZI</name>
<dbReference type="InterPro" id="IPR042098">
    <property type="entry name" value="TauD-like_sf"/>
</dbReference>
<protein>
    <recommendedName>
        <fullName evidence="4">TauD/TfdA-like domain-containing protein</fullName>
    </recommendedName>
</protein>
<sequence length="386" mass="43670">MTNMYIRCFSGFRGTGCRQLRMASGSMPTCLRRSSFSTFSPSNSSVVESRTGPAQIPVDFIFSDKERDHLKSSLLKVTDSPYSAYPRFEEQIDHLLATGAVADRFQKLCETKRGIDSYHDPYFLIKNCPIDDNLPHLSFQTPVADKRTLKKTFVSEGFLLLYAKLMRQEPIGYLNFNDGDIFHDVHPMQRMAKTQSQKGLDTVRFHKDLPNHFVRPDWVNLLGLRADPANRILTCFVNNKDLLASLPAETKTVLRQEAFHTPYDEMTVSSGNKKLGDAPSHRVLGGGATEYEIRFFEGRTVGLTDRARRAVDDVVAALHRLKRPLLILRGDFIGLANNECLHNKEVVRIGNADAQRSRWLMKTVNVRSLGDHGRHMVEGQVRTVNG</sequence>
<evidence type="ECO:0008006" key="4">
    <source>
        <dbReference type="Google" id="ProtNLM"/>
    </source>
</evidence>
<dbReference type="Gene3D" id="3.60.130.10">
    <property type="entry name" value="Clavaminate synthase-like"/>
    <property type="match status" value="1"/>
</dbReference>
<dbReference type="Proteomes" id="UP001174997">
    <property type="component" value="Unassembled WGS sequence"/>
</dbReference>
<keyword evidence="3" id="KW-1185">Reference proteome</keyword>
<organism evidence="2 3">
    <name type="scientific">Cercophora samala</name>
    <dbReference type="NCBI Taxonomy" id="330535"/>
    <lineage>
        <taxon>Eukaryota</taxon>
        <taxon>Fungi</taxon>
        <taxon>Dikarya</taxon>
        <taxon>Ascomycota</taxon>
        <taxon>Pezizomycotina</taxon>
        <taxon>Sordariomycetes</taxon>
        <taxon>Sordariomycetidae</taxon>
        <taxon>Sordariales</taxon>
        <taxon>Lasiosphaeriaceae</taxon>
        <taxon>Cercophora</taxon>
    </lineage>
</organism>
<reference evidence="2" key="1">
    <citation type="submission" date="2023-06" db="EMBL/GenBank/DDBJ databases">
        <title>Genome-scale phylogeny and comparative genomics of the fungal order Sordariales.</title>
        <authorList>
            <consortium name="Lawrence Berkeley National Laboratory"/>
            <person name="Hensen N."/>
            <person name="Bonometti L."/>
            <person name="Westerberg I."/>
            <person name="Brannstrom I.O."/>
            <person name="Guillou S."/>
            <person name="Cros-Aarteil S."/>
            <person name="Calhoun S."/>
            <person name="Haridas S."/>
            <person name="Kuo A."/>
            <person name="Mondo S."/>
            <person name="Pangilinan J."/>
            <person name="Riley R."/>
            <person name="Labutti K."/>
            <person name="Andreopoulos B."/>
            <person name="Lipzen A."/>
            <person name="Chen C."/>
            <person name="Yanf M."/>
            <person name="Daum C."/>
            <person name="Ng V."/>
            <person name="Clum A."/>
            <person name="Steindorff A."/>
            <person name="Ohm R."/>
            <person name="Martin F."/>
            <person name="Silar P."/>
            <person name="Natvig D."/>
            <person name="Lalanne C."/>
            <person name="Gautier V."/>
            <person name="Ament-Velasquez S.L."/>
            <person name="Kruys A."/>
            <person name="Hutchinson M.I."/>
            <person name="Powell A.J."/>
            <person name="Barry K."/>
            <person name="Miller A.N."/>
            <person name="Grigoriev I.V."/>
            <person name="Debuchy R."/>
            <person name="Gladieux P."/>
            <person name="Thoren M.H."/>
            <person name="Johannesson H."/>
        </authorList>
    </citation>
    <scope>NUCLEOTIDE SEQUENCE</scope>
    <source>
        <strain evidence="2">CBS 307.81</strain>
    </source>
</reference>
<comment type="caution">
    <text evidence="2">The sequence shown here is derived from an EMBL/GenBank/DDBJ whole genome shotgun (WGS) entry which is preliminary data.</text>
</comment>
<dbReference type="AlphaFoldDB" id="A0AA39ZMV8"/>
<evidence type="ECO:0000313" key="3">
    <source>
        <dbReference type="Proteomes" id="UP001174997"/>
    </source>
</evidence>
<evidence type="ECO:0000313" key="2">
    <source>
        <dbReference type="EMBL" id="KAK0674041.1"/>
    </source>
</evidence>
<keyword evidence="1" id="KW-0560">Oxidoreductase</keyword>
<proteinExistence type="predicted"/>
<evidence type="ECO:0000256" key="1">
    <source>
        <dbReference type="ARBA" id="ARBA00023002"/>
    </source>
</evidence>
<dbReference type="EMBL" id="JAULSY010000003">
    <property type="protein sequence ID" value="KAK0674041.1"/>
    <property type="molecule type" value="Genomic_DNA"/>
</dbReference>
<gene>
    <name evidence="2" type="ORF">QBC41DRAFT_388182</name>
</gene>
<dbReference type="SUPFAM" id="SSF51197">
    <property type="entry name" value="Clavaminate synthase-like"/>
    <property type="match status" value="1"/>
</dbReference>
<accession>A0AA39ZMV8</accession>
<dbReference type="GO" id="GO:0016491">
    <property type="term" value="F:oxidoreductase activity"/>
    <property type="evidence" value="ECO:0007669"/>
    <property type="project" value="UniProtKB-KW"/>
</dbReference>